<evidence type="ECO:0000259" key="2">
    <source>
        <dbReference type="Pfam" id="PF17479"/>
    </source>
</evidence>
<protein>
    <submittedName>
        <fullName evidence="3">Unannotated protein</fullName>
    </submittedName>
</protein>
<proteinExistence type="predicted"/>
<dbReference type="SUPFAM" id="SSF159774">
    <property type="entry name" value="YerB-like"/>
    <property type="match status" value="1"/>
</dbReference>
<feature type="domain" description="DUF3048" evidence="1">
    <location>
        <begin position="1"/>
        <end position="127"/>
    </location>
</feature>
<reference evidence="3" key="1">
    <citation type="submission" date="2020-05" db="EMBL/GenBank/DDBJ databases">
        <authorList>
            <person name="Chiriac C."/>
            <person name="Salcher M."/>
            <person name="Ghai R."/>
            <person name="Kavagutti S V."/>
        </authorList>
    </citation>
    <scope>NUCLEOTIDE SEQUENCE</scope>
</reference>
<name>A0A6J7II94_9ZZZZ</name>
<dbReference type="InterPro" id="IPR035328">
    <property type="entry name" value="DUF3048_C"/>
</dbReference>
<evidence type="ECO:0000313" key="3">
    <source>
        <dbReference type="EMBL" id="CAB4930963.1"/>
    </source>
</evidence>
<dbReference type="Gene3D" id="3.50.90.10">
    <property type="entry name" value="YerB-like"/>
    <property type="match status" value="1"/>
</dbReference>
<dbReference type="InterPro" id="IPR021416">
    <property type="entry name" value="DUF3048_N"/>
</dbReference>
<dbReference type="EMBL" id="CAFBNF010000013">
    <property type="protein sequence ID" value="CAB4930963.1"/>
    <property type="molecule type" value="Genomic_DNA"/>
</dbReference>
<evidence type="ECO:0000259" key="1">
    <source>
        <dbReference type="Pfam" id="PF11258"/>
    </source>
</evidence>
<dbReference type="Pfam" id="PF11258">
    <property type="entry name" value="DUF3048"/>
    <property type="match status" value="1"/>
</dbReference>
<organism evidence="3">
    <name type="scientific">freshwater metagenome</name>
    <dbReference type="NCBI Taxonomy" id="449393"/>
    <lineage>
        <taxon>unclassified sequences</taxon>
        <taxon>metagenomes</taxon>
        <taxon>ecological metagenomes</taxon>
    </lineage>
</organism>
<sequence>MVKIDNVGGALPQTGVPMADIVFEEPVEGGLTRLVAVFNTVDPGVVGPIRSARPIDAQIARMLGNSILMFSGASRYEIRPVKRDSKATLIADDWNTAPGTFERNPDKSGDHTLFGSATKAWAWAARKGTPDTAPNQPFAFSDARSASAVPTKDVSIRFEGTRVEWTWSASKSVWKRSQNGSPHEDTESGQLTADTVVILSVPISYDPQLHDVLGNPTPVVSLEGTGTVWLLRDGTKTRGTWSRANIDAPLVLTDASGAVLGVKPGHTWVEILPQPAKPE</sequence>
<dbReference type="InterPro" id="IPR023158">
    <property type="entry name" value="YerB-like_sf"/>
</dbReference>
<gene>
    <name evidence="3" type="ORF">UFOPK3773_00239</name>
</gene>
<accession>A0A6J7II94</accession>
<dbReference type="AlphaFoldDB" id="A0A6J7II94"/>
<feature type="domain" description="DUF3048" evidence="2">
    <location>
        <begin position="155"/>
        <end position="269"/>
    </location>
</feature>
<dbReference type="Pfam" id="PF17479">
    <property type="entry name" value="DUF3048_C"/>
    <property type="match status" value="1"/>
</dbReference>